<dbReference type="InterPro" id="IPR000719">
    <property type="entry name" value="Prot_kinase_dom"/>
</dbReference>
<feature type="region of interest" description="Disordered" evidence="9">
    <location>
        <begin position="315"/>
        <end position="392"/>
    </location>
</feature>
<evidence type="ECO:0000256" key="9">
    <source>
        <dbReference type="SAM" id="MobiDB-lite"/>
    </source>
</evidence>
<evidence type="ECO:0000259" key="10">
    <source>
        <dbReference type="PROSITE" id="PS50011"/>
    </source>
</evidence>
<dbReference type="KEGG" id="amj:109282723"/>
<gene>
    <name evidence="11" type="ORF">Y1Q_0023997</name>
</gene>
<evidence type="ECO:0000256" key="8">
    <source>
        <dbReference type="ARBA" id="ARBA00048679"/>
    </source>
</evidence>
<evidence type="ECO:0000313" key="11">
    <source>
        <dbReference type="EMBL" id="KYO40925.1"/>
    </source>
</evidence>
<dbReference type="STRING" id="8496.A0A151NWY0"/>
<evidence type="ECO:0000256" key="5">
    <source>
        <dbReference type="ARBA" id="ARBA00022777"/>
    </source>
</evidence>
<sequence length="497" mass="53820">MKSSSRHEADRKTLLEQARESKENGYLLSAKKIGAGAFSKVYLAHALPDKVRHNCKLAADLRGKRHSMVAIKIISTAKAPLEYARKFLPREIYCLNATYKHGNVLRQIQLYETYRTSKRTYLVLELAARGDLLEHINATSDLRQRPGLEEGEARRLFRQIVSAVAHCHGVGVVHRDLKCENILLDERGFIKLTDFGFASRCSLKTGLMSTFCGSVAYTAPEILMSKKYNGELADLWSLGVILYAMVTGKLPFRERQPHKMIHLVKQGVSFRQAVSPECQDLIRGLLQLKPGARLGLQQVAAHCWMLPAASAIFHPVPSSGPERTSTHGEGGGHATALSDPERMPQASAGLGKGAQGLPAPRTRSTQDAGPSPAETASKRPPPGCRLQADRPPRLSLARPSLLSAFRPFCQLPNFRKPGSAVSASAYTGGQRLSAAGTGVPGSGPSKPAVSLYSLSLLRKLAPATSTCQESPEPCAARAGTCLADTDKLPRTGPSKDH</sequence>
<dbReference type="InterPro" id="IPR011009">
    <property type="entry name" value="Kinase-like_dom_sf"/>
</dbReference>
<dbReference type="Pfam" id="PF00069">
    <property type="entry name" value="Pkinase"/>
    <property type="match status" value="1"/>
</dbReference>
<feature type="domain" description="Protein kinase" evidence="10">
    <location>
        <begin position="27"/>
        <end position="305"/>
    </location>
</feature>
<dbReference type="EC" id="2.7.11.1" evidence="1"/>
<dbReference type="PROSITE" id="PS50011">
    <property type="entry name" value="PROTEIN_KINASE_DOM"/>
    <property type="match status" value="1"/>
</dbReference>
<comment type="catalytic activity">
    <reaction evidence="7">
        <text>L-threonyl-[protein] + ATP = O-phospho-L-threonyl-[protein] + ADP + H(+)</text>
        <dbReference type="Rhea" id="RHEA:46608"/>
        <dbReference type="Rhea" id="RHEA-COMP:11060"/>
        <dbReference type="Rhea" id="RHEA-COMP:11605"/>
        <dbReference type="ChEBI" id="CHEBI:15378"/>
        <dbReference type="ChEBI" id="CHEBI:30013"/>
        <dbReference type="ChEBI" id="CHEBI:30616"/>
        <dbReference type="ChEBI" id="CHEBI:61977"/>
        <dbReference type="ChEBI" id="CHEBI:456216"/>
        <dbReference type="EC" id="2.7.11.1"/>
    </reaction>
</comment>
<dbReference type="Proteomes" id="UP000050525">
    <property type="component" value="Unassembled WGS sequence"/>
</dbReference>
<dbReference type="SMART" id="SM00220">
    <property type="entry name" value="S_TKc"/>
    <property type="match status" value="1"/>
</dbReference>
<evidence type="ECO:0000256" key="4">
    <source>
        <dbReference type="ARBA" id="ARBA00022741"/>
    </source>
</evidence>
<dbReference type="GO" id="GO:0005737">
    <property type="term" value="C:cytoplasm"/>
    <property type="evidence" value="ECO:0007669"/>
    <property type="project" value="TreeGrafter"/>
</dbReference>
<evidence type="ECO:0000256" key="7">
    <source>
        <dbReference type="ARBA" id="ARBA00047899"/>
    </source>
</evidence>
<keyword evidence="4" id="KW-0547">Nucleotide-binding</keyword>
<keyword evidence="5" id="KW-0418">Kinase</keyword>
<evidence type="ECO:0000256" key="1">
    <source>
        <dbReference type="ARBA" id="ARBA00012513"/>
    </source>
</evidence>
<dbReference type="GO" id="GO:0005524">
    <property type="term" value="F:ATP binding"/>
    <property type="evidence" value="ECO:0007669"/>
    <property type="project" value="UniProtKB-KW"/>
</dbReference>
<protein>
    <recommendedName>
        <fullName evidence="1">non-specific serine/threonine protein kinase</fullName>
        <ecNumber evidence="1">2.7.11.1</ecNumber>
    </recommendedName>
</protein>
<dbReference type="InterPro" id="IPR008271">
    <property type="entry name" value="Ser/Thr_kinase_AS"/>
</dbReference>
<dbReference type="EMBL" id="AKHW03001808">
    <property type="protein sequence ID" value="KYO40925.1"/>
    <property type="molecule type" value="Genomic_DNA"/>
</dbReference>
<comment type="caution">
    <text evidence="11">The sequence shown here is derived from an EMBL/GenBank/DDBJ whole genome shotgun (WGS) entry which is preliminary data.</text>
</comment>
<dbReference type="OrthoDB" id="193931at2759"/>
<dbReference type="PROSITE" id="PS00108">
    <property type="entry name" value="PROTEIN_KINASE_ST"/>
    <property type="match status" value="1"/>
</dbReference>
<dbReference type="PANTHER" id="PTHR24346">
    <property type="entry name" value="MAP/MICROTUBULE AFFINITY-REGULATING KINASE"/>
    <property type="match status" value="1"/>
</dbReference>
<dbReference type="GO" id="GO:0050321">
    <property type="term" value="F:tau-protein kinase activity"/>
    <property type="evidence" value="ECO:0007669"/>
    <property type="project" value="TreeGrafter"/>
</dbReference>
<keyword evidence="6" id="KW-0067">ATP-binding</keyword>
<dbReference type="FunFam" id="1.10.510.10:FF:000944">
    <property type="entry name" value="Testis-specific serine/threonine-protein kinase 5"/>
    <property type="match status" value="1"/>
</dbReference>
<name>A0A151NWY0_ALLMI</name>
<dbReference type="SUPFAM" id="SSF56112">
    <property type="entry name" value="Protein kinase-like (PK-like)"/>
    <property type="match status" value="1"/>
</dbReference>
<dbReference type="AlphaFoldDB" id="A0A151NWY0"/>
<accession>A0A151NWY0</accession>
<comment type="catalytic activity">
    <reaction evidence="8">
        <text>L-seryl-[protein] + ATP = O-phospho-L-seryl-[protein] + ADP + H(+)</text>
        <dbReference type="Rhea" id="RHEA:17989"/>
        <dbReference type="Rhea" id="RHEA-COMP:9863"/>
        <dbReference type="Rhea" id="RHEA-COMP:11604"/>
        <dbReference type="ChEBI" id="CHEBI:15378"/>
        <dbReference type="ChEBI" id="CHEBI:29999"/>
        <dbReference type="ChEBI" id="CHEBI:30616"/>
        <dbReference type="ChEBI" id="CHEBI:83421"/>
        <dbReference type="ChEBI" id="CHEBI:456216"/>
        <dbReference type="EC" id="2.7.11.1"/>
    </reaction>
</comment>
<evidence type="ECO:0000256" key="6">
    <source>
        <dbReference type="ARBA" id="ARBA00022840"/>
    </source>
</evidence>
<dbReference type="Gene3D" id="1.10.510.10">
    <property type="entry name" value="Transferase(Phosphotransferase) domain 1"/>
    <property type="match status" value="1"/>
</dbReference>
<evidence type="ECO:0000256" key="2">
    <source>
        <dbReference type="ARBA" id="ARBA00022527"/>
    </source>
</evidence>
<keyword evidence="12" id="KW-1185">Reference proteome</keyword>
<organism evidence="11 12">
    <name type="scientific">Alligator mississippiensis</name>
    <name type="common">American alligator</name>
    <dbReference type="NCBI Taxonomy" id="8496"/>
    <lineage>
        <taxon>Eukaryota</taxon>
        <taxon>Metazoa</taxon>
        <taxon>Chordata</taxon>
        <taxon>Craniata</taxon>
        <taxon>Vertebrata</taxon>
        <taxon>Euteleostomi</taxon>
        <taxon>Archelosauria</taxon>
        <taxon>Archosauria</taxon>
        <taxon>Crocodylia</taxon>
        <taxon>Alligatoridae</taxon>
        <taxon>Alligatorinae</taxon>
        <taxon>Alligator</taxon>
    </lineage>
</organism>
<dbReference type="GO" id="GO:0000226">
    <property type="term" value="P:microtubule cytoskeleton organization"/>
    <property type="evidence" value="ECO:0007669"/>
    <property type="project" value="TreeGrafter"/>
</dbReference>
<keyword evidence="3" id="KW-0808">Transferase</keyword>
<reference evidence="11 12" key="1">
    <citation type="journal article" date="2012" name="Genome Biol.">
        <title>Sequencing three crocodilian genomes to illuminate the evolution of archosaurs and amniotes.</title>
        <authorList>
            <person name="St John J.A."/>
            <person name="Braun E.L."/>
            <person name="Isberg S.R."/>
            <person name="Miles L.G."/>
            <person name="Chong A.Y."/>
            <person name="Gongora J."/>
            <person name="Dalzell P."/>
            <person name="Moran C."/>
            <person name="Bed'hom B."/>
            <person name="Abzhanov A."/>
            <person name="Burgess S.C."/>
            <person name="Cooksey A.M."/>
            <person name="Castoe T.A."/>
            <person name="Crawford N.G."/>
            <person name="Densmore L.D."/>
            <person name="Drew J.C."/>
            <person name="Edwards S.V."/>
            <person name="Faircloth B.C."/>
            <person name="Fujita M.K."/>
            <person name="Greenwold M.J."/>
            <person name="Hoffmann F.G."/>
            <person name="Howard J.M."/>
            <person name="Iguchi T."/>
            <person name="Janes D.E."/>
            <person name="Khan S.Y."/>
            <person name="Kohno S."/>
            <person name="de Koning A.J."/>
            <person name="Lance S.L."/>
            <person name="McCarthy F.M."/>
            <person name="McCormack J.E."/>
            <person name="Merchant M.E."/>
            <person name="Peterson D.G."/>
            <person name="Pollock D.D."/>
            <person name="Pourmand N."/>
            <person name="Raney B.J."/>
            <person name="Roessler K.A."/>
            <person name="Sanford J.R."/>
            <person name="Sawyer R.H."/>
            <person name="Schmidt C.J."/>
            <person name="Triplett E.W."/>
            <person name="Tuberville T.D."/>
            <person name="Venegas-Anaya M."/>
            <person name="Howard J.T."/>
            <person name="Jarvis E.D."/>
            <person name="Guillette L.J.Jr."/>
            <person name="Glenn T.C."/>
            <person name="Green R.E."/>
            <person name="Ray D.A."/>
        </authorList>
    </citation>
    <scope>NUCLEOTIDE SEQUENCE [LARGE SCALE GENOMIC DNA]</scope>
    <source>
        <strain evidence="11">KSC_2009_1</strain>
    </source>
</reference>
<dbReference type="GO" id="GO:0035556">
    <property type="term" value="P:intracellular signal transduction"/>
    <property type="evidence" value="ECO:0007669"/>
    <property type="project" value="TreeGrafter"/>
</dbReference>
<keyword evidence="2" id="KW-0723">Serine/threonine-protein kinase</keyword>
<proteinExistence type="predicted"/>
<evidence type="ECO:0000313" key="12">
    <source>
        <dbReference type="Proteomes" id="UP000050525"/>
    </source>
</evidence>
<dbReference type="PANTHER" id="PTHR24346:SF84">
    <property type="entry name" value="TESTIS SPECIFIC SERINE KINASE 5"/>
    <property type="match status" value="1"/>
</dbReference>
<evidence type="ECO:0000256" key="3">
    <source>
        <dbReference type="ARBA" id="ARBA00022679"/>
    </source>
</evidence>